<dbReference type="EMBL" id="SDPQ02000002">
    <property type="protein sequence ID" value="KAA1397785.1"/>
    <property type="molecule type" value="Genomic_DNA"/>
</dbReference>
<dbReference type="AlphaFoldDB" id="A0A5M4FEK8"/>
<evidence type="ECO:0000313" key="1">
    <source>
        <dbReference type="EMBL" id="KAA1397785.1"/>
    </source>
</evidence>
<evidence type="ECO:0000313" key="2">
    <source>
        <dbReference type="Proteomes" id="UP000380867"/>
    </source>
</evidence>
<organism evidence="1 2">
    <name type="scientific">Aeromicrobium ginsengisoli</name>
    <dbReference type="NCBI Taxonomy" id="363867"/>
    <lineage>
        <taxon>Bacteria</taxon>
        <taxon>Bacillati</taxon>
        <taxon>Actinomycetota</taxon>
        <taxon>Actinomycetes</taxon>
        <taxon>Propionibacteriales</taxon>
        <taxon>Nocardioidaceae</taxon>
        <taxon>Aeromicrobium</taxon>
    </lineage>
</organism>
<keyword evidence="2" id="KW-1185">Reference proteome</keyword>
<reference evidence="1" key="1">
    <citation type="submission" date="2019-09" db="EMBL/GenBank/DDBJ databases">
        <authorList>
            <person name="Li J."/>
        </authorList>
    </citation>
    <scope>NUCLEOTIDE SEQUENCE [LARGE SCALE GENOMIC DNA]</scope>
    <source>
        <strain evidence="1">JCM 14732</strain>
    </source>
</reference>
<protein>
    <submittedName>
        <fullName evidence="1">Uncharacterized protein</fullName>
    </submittedName>
</protein>
<dbReference type="Proteomes" id="UP000380867">
    <property type="component" value="Unassembled WGS sequence"/>
</dbReference>
<dbReference type="RefSeq" id="WP_149689230.1">
    <property type="nucleotide sequence ID" value="NZ_SDPQ02000002.1"/>
</dbReference>
<proteinExistence type="predicted"/>
<comment type="caution">
    <text evidence="1">The sequence shown here is derived from an EMBL/GenBank/DDBJ whole genome shotgun (WGS) entry which is preliminary data.</text>
</comment>
<accession>A0A5M4FEK8</accession>
<sequence>MTEYEHDTRGLEERVFDALSEMLDTTGAELAPVVAPGAAVPSQSEIEARQAEIAEDRKTVRAHWSAAGVRPDGHPPACVVCGQGQPCETIRALARKYDVA</sequence>
<gene>
    <name evidence="1" type="ORF">ESP70_010590</name>
</gene>
<name>A0A5M4FEK8_9ACTN</name>